<dbReference type="Proteomes" id="UP000297966">
    <property type="component" value="Unassembled WGS sequence"/>
</dbReference>
<keyword evidence="4" id="KW-1185">Reference proteome</keyword>
<evidence type="ECO:0000259" key="2">
    <source>
        <dbReference type="PROSITE" id="PS50043"/>
    </source>
</evidence>
<accession>A0A4Y9LMV9</accession>
<feature type="domain" description="HTH luxR-type" evidence="2">
    <location>
        <begin position="173"/>
        <end position="238"/>
    </location>
</feature>
<dbReference type="Gene3D" id="3.40.50.2300">
    <property type="match status" value="1"/>
</dbReference>
<protein>
    <submittedName>
        <fullName evidence="3">Response regulator transcription factor</fullName>
    </submittedName>
</protein>
<dbReference type="CDD" id="cd06170">
    <property type="entry name" value="LuxR_C_like"/>
    <property type="match status" value="1"/>
</dbReference>
<name>A0A4Y9LMV9_9BRAD</name>
<dbReference type="InterPro" id="IPR000792">
    <property type="entry name" value="Tscrpt_reg_LuxR_C"/>
</dbReference>
<dbReference type="PROSITE" id="PS00622">
    <property type="entry name" value="HTH_LUXR_1"/>
    <property type="match status" value="1"/>
</dbReference>
<evidence type="ECO:0000256" key="1">
    <source>
        <dbReference type="ARBA" id="ARBA00023125"/>
    </source>
</evidence>
<dbReference type="InterPro" id="IPR039420">
    <property type="entry name" value="WalR-like"/>
</dbReference>
<evidence type="ECO:0000313" key="4">
    <source>
        <dbReference type="Proteomes" id="UP000297966"/>
    </source>
</evidence>
<comment type="caution">
    <text evidence="3">The sequence shown here is derived from an EMBL/GenBank/DDBJ whole genome shotgun (WGS) entry which is preliminary data.</text>
</comment>
<reference evidence="3 4" key="1">
    <citation type="submission" date="2019-03" db="EMBL/GenBank/DDBJ databases">
        <title>Bradyrhizobium diversity isolated from nodules of Chamaecrista fasciculata.</title>
        <authorList>
            <person name="Klepa M.S."/>
            <person name="Urquiaga M.O."/>
            <person name="Hungria M."/>
            <person name="Delamuta J.R."/>
        </authorList>
    </citation>
    <scope>NUCLEOTIDE SEQUENCE [LARGE SCALE GENOMIC DNA]</scope>
    <source>
        <strain evidence="3 4">CNPSo 3448</strain>
    </source>
</reference>
<organism evidence="3 4">
    <name type="scientific">Bradyrhizobium niftali</name>
    <dbReference type="NCBI Taxonomy" id="2560055"/>
    <lineage>
        <taxon>Bacteria</taxon>
        <taxon>Pseudomonadati</taxon>
        <taxon>Pseudomonadota</taxon>
        <taxon>Alphaproteobacteria</taxon>
        <taxon>Hyphomicrobiales</taxon>
        <taxon>Nitrobacteraceae</taxon>
        <taxon>Bradyrhizobium</taxon>
    </lineage>
</organism>
<dbReference type="OrthoDB" id="7826527at2"/>
<dbReference type="EMBL" id="SPQT01000019">
    <property type="protein sequence ID" value="TFV44276.1"/>
    <property type="molecule type" value="Genomic_DNA"/>
</dbReference>
<dbReference type="Pfam" id="PF00196">
    <property type="entry name" value="GerE"/>
    <property type="match status" value="1"/>
</dbReference>
<keyword evidence="1" id="KW-0238">DNA-binding</keyword>
<dbReference type="SMART" id="SM00421">
    <property type="entry name" value="HTH_LUXR"/>
    <property type="match status" value="1"/>
</dbReference>
<dbReference type="PANTHER" id="PTHR43214:SF42">
    <property type="entry name" value="TRANSCRIPTIONAL REGULATORY PROTEIN DESR"/>
    <property type="match status" value="1"/>
</dbReference>
<dbReference type="PROSITE" id="PS50043">
    <property type="entry name" value="HTH_LUXR_2"/>
    <property type="match status" value="1"/>
</dbReference>
<dbReference type="GO" id="GO:0003677">
    <property type="term" value="F:DNA binding"/>
    <property type="evidence" value="ECO:0007669"/>
    <property type="project" value="UniProtKB-KW"/>
</dbReference>
<dbReference type="PRINTS" id="PR00038">
    <property type="entry name" value="HTHLUXR"/>
</dbReference>
<gene>
    <name evidence="3" type="ORF">E4K65_28705</name>
</gene>
<proteinExistence type="predicted"/>
<dbReference type="AlphaFoldDB" id="A0A4Y9LMV9"/>
<dbReference type="GO" id="GO:0006355">
    <property type="term" value="P:regulation of DNA-templated transcription"/>
    <property type="evidence" value="ECO:0007669"/>
    <property type="project" value="InterPro"/>
</dbReference>
<dbReference type="SUPFAM" id="SSF46894">
    <property type="entry name" value="C-terminal effector domain of the bipartite response regulators"/>
    <property type="match status" value="1"/>
</dbReference>
<dbReference type="PANTHER" id="PTHR43214">
    <property type="entry name" value="TWO-COMPONENT RESPONSE REGULATOR"/>
    <property type="match status" value="1"/>
</dbReference>
<evidence type="ECO:0000313" key="3">
    <source>
        <dbReference type="EMBL" id="TFV44276.1"/>
    </source>
</evidence>
<dbReference type="InterPro" id="IPR016032">
    <property type="entry name" value="Sig_transdc_resp-reg_C-effctor"/>
</dbReference>
<sequence>MSLRSRLEGKMRRRQSCETVLIGKNVLIREGIAKILHAANFHIPASVSSPEELPNSLQAEKLMFLIVHTGDGFNVAIEQIGFVKDRYPDARIAIVSDNYRPVDLASAFRAGANGYFVNVNSCDAFIKSVELVTMGETVFPPAFLSFALDAGRDREPETAEPGECRQTILAAADEAILPQLSPREKAILSCLIEGDSNKCVARKINIAEATVKVHVKAILRKIRVQNRTQAAIWGMNHGSLVRPANDRAPSAVDAGRGIAKPIEVISEMAQLNEPAPLVPHSSHVVVPRIDSLLRKGVDSGAHAAVRLYK</sequence>